<feature type="transmembrane region" description="Helical" evidence="2">
    <location>
        <begin position="28"/>
        <end position="48"/>
    </location>
</feature>
<keyword evidence="2" id="KW-0812">Transmembrane</keyword>
<name>A0A6L3N8U0_9BURK</name>
<comment type="caution">
    <text evidence="3">The sequence shown here is derived from an EMBL/GenBank/DDBJ whole genome shotgun (WGS) entry which is preliminary data.</text>
</comment>
<keyword evidence="3" id="KW-0575">Peroxidase</keyword>
<accession>A0A6L3N8U0</accession>
<protein>
    <submittedName>
        <fullName evidence="3">Cytochrome-c peroxidase</fullName>
    </submittedName>
</protein>
<feature type="non-terminal residue" evidence="3">
    <location>
        <position position="56"/>
    </location>
</feature>
<feature type="compositionally biased region" description="Low complexity" evidence="1">
    <location>
        <begin position="9"/>
        <end position="20"/>
    </location>
</feature>
<reference evidence="3 4" key="1">
    <citation type="submission" date="2019-09" db="EMBL/GenBank/DDBJ databases">
        <title>Draft genome sequences of 48 bacterial type strains from the CCUG.</title>
        <authorList>
            <person name="Tunovic T."/>
            <person name="Pineiro-Iglesias B."/>
            <person name="Unosson C."/>
            <person name="Inganas E."/>
            <person name="Ohlen M."/>
            <person name="Cardew S."/>
            <person name="Jensie-Markopoulos S."/>
            <person name="Salva-Serra F."/>
            <person name="Jaen-Luchoro D."/>
            <person name="Karlsson R."/>
            <person name="Svensson-Stadler L."/>
            <person name="Chun J."/>
            <person name="Moore E."/>
        </authorList>
    </citation>
    <scope>NUCLEOTIDE SEQUENCE [LARGE SCALE GENOMIC DNA]</scope>
    <source>
        <strain evidence="3 4">CCUG 65687</strain>
    </source>
</reference>
<keyword evidence="2" id="KW-1133">Transmembrane helix</keyword>
<evidence type="ECO:0000256" key="2">
    <source>
        <dbReference type="SAM" id="Phobius"/>
    </source>
</evidence>
<proteinExistence type="predicted"/>
<evidence type="ECO:0000313" key="3">
    <source>
        <dbReference type="EMBL" id="KAB0651528.1"/>
    </source>
</evidence>
<feature type="region of interest" description="Disordered" evidence="1">
    <location>
        <begin position="1"/>
        <end position="20"/>
    </location>
</feature>
<evidence type="ECO:0000256" key="1">
    <source>
        <dbReference type="SAM" id="MobiDB-lite"/>
    </source>
</evidence>
<organism evidence="3 4">
    <name type="scientific">Burkholderia territorii</name>
    <dbReference type="NCBI Taxonomy" id="1503055"/>
    <lineage>
        <taxon>Bacteria</taxon>
        <taxon>Pseudomonadati</taxon>
        <taxon>Pseudomonadota</taxon>
        <taxon>Betaproteobacteria</taxon>
        <taxon>Burkholderiales</taxon>
        <taxon>Burkholderiaceae</taxon>
        <taxon>Burkholderia</taxon>
        <taxon>Burkholderia cepacia complex</taxon>
    </lineage>
</organism>
<dbReference type="AlphaFoldDB" id="A0A6L3N8U0"/>
<keyword evidence="3" id="KW-0560">Oxidoreductase</keyword>
<evidence type="ECO:0000313" key="4">
    <source>
        <dbReference type="Proteomes" id="UP000473571"/>
    </source>
</evidence>
<dbReference type="EMBL" id="VZOL01000608">
    <property type="protein sequence ID" value="KAB0651528.1"/>
    <property type="molecule type" value="Genomic_DNA"/>
</dbReference>
<dbReference type="Proteomes" id="UP000473571">
    <property type="component" value="Unassembled WGS sequence"/>
</dbReference>
<gene>
    <name evidence="3" type="ORF">F7R13_27470</name>
</gene>
<sequence>MTARPAFPSPDASGAAAPRSPARVVRRAAFVLGAAVLGYGAFAIAFPARTPAAIAD</sequence>
<dbReference type="GO" id="GO:0004601">
    <property type="term" value="F:peroxidase activity"/>
    <property type="evidence" value="ECO:0007669"/>
    <property type="project" value="UniProtKB-KW"/>
</dbReference>
<keyword evidence="2" id="KW-0472">Membrane</keyword>